<evidence type="ECO:0000259" key="9">
    <source>
        <dbReference type="Pfam" id="PF25780"/>
    </source>
</evidence>
<evidence type="ECO:0000256" key="1">
    <source>
        <dbReference type="ARBA" id="ARBA00004123"/>
    </source>
</evidence>
<dbReference type="Pfam" id="PF25780">
    <property type="entry name" value="TPR_IPO5"/>
    <property type="match status" value="1"/>
</dbReference>
<dbReference type="GO" id="GO:0006606">
    <property type="term" value="P:protein import into nucleus"/>
    <property type="evidence" value="ECO:0007669"/>
    <property type="project" value="InterPro"/>
</dbReference>
<evidence type="ECO:0000256" key="5">
    <source>
        <dbReference type="ARBA" id="ARBA00022737"/>
    </source>
</evidence>
<dbReference type="InterPro" id="IPR040122">
    <property type="entry name" value="Importin_beta"/>
</dbReference>
<evidence type="ECO:0000256" key="2">
    <source>
        <dbReference type="ARBA" id="ARBA00004496"/>
    </source>
</evidence>
<evidence type="ECO:0000256" key="7">
    <source>
        <dbReference type="ARBA" id="ARBA00023242"/>
    </source>
</evidence>
<keyword evidence="8" id="KW-0175">Coiled coil</keyword>
<keyword evidence="5" id="KW-0677">Repeat</keyword>
<evidence type="ECO:0000256" key="3">
    <source>
        <dbReference type="ARBA" id="ARBA00022448"/>
    </source>
</evidence>
<protein>
    <submittedName>
        <fullName evidence="10">Karyopherin (Importin) beta</fullName>
    </submittedName>
</protein>
<dbReference type="InterPro" id="IPR016024">
    <property type="entry name" value="ARM-type_fold"/>
</dbReference>
<proteinExistence type="predicted"/>
<feature type="coiled-coil region" evidence="8">
    <location>
        <begin position="523"/>
        <end position="550"/>
    </location>
</feature>
<comment type="caution">
    <text evidence="10">The sequence shown here is derived from an EMBL/GenBank/DDBJ whole genome shotgun (WGS) entry which is preliminary data.</text>
</comment>
<keyword evidence="6" id="KW-0653">Protein transport</keyword>
<evidence type="ECO:0000256" key="4">
    <source>
        <dbReference type="ARBA" id="ARBA00022490"/>
    </source>
</evidence>
<dbReference type="InterPro" id="IPR057672">
    <property type="entry name" value="TPR_IPO4/5"/>
</dbReference>
<dbReference type="GO" id="GO:0005737">
    <property type="term" value="C:cytoplasm"/>
    <property type="evidence" value="ECO:0007669"/>
    <property type="project" value="UniProtKB-SubCell"/>
</dbReference>
<accession>A0AAV7ZSB3</accession>
<evidence type="ECO:0000256" key="8">
    <source>
        <dbReference type="SAM" id="Coils"/>
    </source>
</evidence>
<dbReference type="SUPFAM" id="SSF48371">
    <property type="entry name" value="ARM repeat"/>
    <property type="match status" value="2"/>
</dbReference>
<dbReference type="EMBL" id="JANTQA010000026">
    <property type="protein sequence ID" value="KAJ3442840.1"/>
    <property type="molecule type" value="Genomic_DNA"/>
</dbReference>
<name>A0AAV7ZSB3_9EUKA</name>
<evidence type="ECO:0000256" key="6">
    <source>
        <dbReference type="ARBA" id="ARBA00022927"/>
    </source>
</evidence>
<comment type="subcellular location">
    <subcellularLocation>
        <location evidence="2">Cytoplasm</location>
    </subcellularLocation>
    <subcellularLocation>
        <location evidence="1">Nucleus</location>
    </subcellularLocation>
</comment>
<keyword evidence="3" id="KW-0813">Transport</keyword>
<dbReference type="Gene3D" id="1.25.10.10">
    <property type="entry name" value="Leucine-rich Repeat Variant"/>
    <property type="match status" value="1"/>
</dbReference>
<feature type="domain" description="IPO4/5-like TPR repeats" evidence="9">
    <location>
        <begin position="104"/>
        <end position="260"/>
    </location>
</feature>
<dbReference type="InterPro" id="IPR011989">
    <property type="entry name" value="ARM-like"/>
</dbReference>
<gene>
    <name evidence="10" type="ORF">M0812_12591</name>
</gene>
<keyword evidence="4" id="KW-0963">Cytoplasm</keyword>
<evidence type="ECO:0000313" key="11">
    <source>
        <dbReference type="Proteomes" id="UP001146793"/>
    </source>
</evidence>
<keyword evidence="7" id="KW-0539">Nucleus</keyword>
<reference evidence="10" key="1">
    <citation type="submission" date="2022-08" db="EMBL/GenBank/DDBJ databases">
        <title>Novel sulphate-reducing endosymbionts in the free-living metamonad Anaeramoeba.</title>
        <authorList>
            <person name="Jerlstrom-Hultqvist J."/>
            <person name="Cepicka I."/>
            <person name="Gallot-Lavallee L."/>
            <person name="Salas-Leiva D."/>
            <person name="Curtis B.A."/>
            <person name="Zahonova K."/>
            <person name="Pipaliya S."/>
            <person name="Dacks J."/>
            <person name="Roger A.J."/>
        </authorList>
    </citation>
    <scope>NUCLEOTIDE SEQUENCE</scope>
    <source>
        <strain evidence="10">Busselton2</strain>
    </source>
</reference>
<dbReference type="Proteomes" id="UP001146793">
    <property type="component" value="Unassembled WGS sequence"/>
</dbReference>
<organism evidence="10 11">
    <name type="scientific">Anaeramoeba flamelloides</name>
    <dbReference type="NCBI Taxonomy" id="1746091"/>
    <lineage>
        <taxon>Eukaryota</taxon>
        <taxon>Metamonada</taxon>
        <taxon>Anaeramoebidae</taxon>
        <taxon>Anaeramoeba</taxon>
    </lineage>
</organism>
<evidence type="ECO:0000313" key="10">
    <source>
        <dbReference type="EMBL" id="KAJ3442840.1"/>
    </source>
</evidence>
<sequence length="1122" mass="130821">MNQEHLIEFEELLKTLLLPNNELRVNAEKSFRDFQSEQPDLCTLFLLSMQEFSQVKQVHALSLILLRQMVLCHQPPFWSKLKNETKEELRPILLKILKNEKDGYIRRKACDLTVIVGTYFISNNSWDELFDFILSATNSNDLLHIETSLYLEYQLSIYLATHVEEISTELFKLFQFCLNLEGSLNAKSYCIKAISASIFSLSEKKKTLYNSLLTNILKALLEMKNAKEYDLMIESIDHFLPICRTYPNFFESGLIDILELFISFISIEEPINGLKQSSLNFLVELIERLPNLTIQTENFLIETLKSILLMISDLDDDDFNNNENESKYFEELENDFLNSNSYYGESSLTQISMILNEELLIEWVSDTIPILFDSKNKWQEHYTGLKLLMNMSEKCKDVFLFDLDQLLEYVFTFLNSSHPRIRHASLITLGQFCTDFSPILQYSYFEIILNTLEEIIKNEKYEFLKSQAAGVLVVFFEGSEEPGVYSDFYGNLLETLIKTLSEVNIQTQEQFLTAISAIILNGLESLSEYYDTLMELLKQILNEATSLEQRKLRAKAFECASLLGNTVTFEKFENDANEIIEYSVNMYKNGLQIDDPQISSFFYGWSKICQRLSHRFNKYSDYIVPILLDQAEKKIETISLEQTNTDFFESDFDSENANEQDCSVVILGEKKTGIKTSSIEERVIILSTIYNICSSLKENYFPYIDQTLTKILPNTEFIYDEIVPSVAIKIIGEMVNCLLFSIKAKIDNRADMEYLNELTIQILKILFTLARKEKQIGVIYIIIQTINTIITICEFKLNSKIIEQYYEEIHNLFLISKKRYFQLQEIKLNKFNENNNNSGEFSSIDLIKIDEKIKDEEGLQFSIIEMFPTLIKFHQESFLPYLNDNLLSYFIENLQSSNDFNKNRYLSLCVFDDLIQAANLNQDQFTFYWDNFQNIFLSHMNSNTPRLRQLASFGIQVCAEKENNASIEKNLEQVLQALHQTIQNKEFNDDNDFHSGTDCAIATLSTILQRFPGKIPSLNDHLLLFFNYLPLLNDDDEAIKAHSHFVNFLDLYSQTLMTEKNFSQIFKIFSQILGTKFINQDTSEKILQIIQLIKKQFNEKQFNQFIQDINNQDLIQNFIQFI</sequence>
<dbReference type="AlphaFoldDB" id="A0AAV7ZSB3"/>
<dbReference type="PANTHER" id="PTHR10527">
    <property type="entry name" value="IMPORTIN BETA"/>
    <property type="match status" value="1"/>
</dbReference>